<dbReference type="Pfam" id="PF03105">
    <property type="entry name" value="SPX"/>
    <property type="match status" value="1"/>
</dbReference>
<name>A0A0A0KSA9_CUCSA</name>
<feature type="transmembrane region" description="Helical" evidence="10">
    <location>
        <begin position="693"/>
        <end position="714"/>
    </location>
</feature>
<evidence type="ECO:0000256" key="4">
    <source>
        <dbReference type="ARBA" id="ARBA00022475"/>
    </source>
</evidence>
<dbReference type="GO" id="GO:0000822">
    <property type="term" value="F:inositol hexakisphosphate binding"/>
    <property type="evidence" value="ECO:0000318"/>
    <property type="project" value="GO_Central"/>
</dbReference>
<comment type="function">
    <text evidence="9">May transport inorganic phosphate (Pi).</text>
</comment>
<evidence type="ECO:0000313" key="14">
    <source>
        <dbReference type="Proteomes" id="UP000029981"/>
    </source>
</evidence>
<keyword evidence="4" id="KW-1003">Cell membrane</keyword>
<protein>
    <recommendedName>
        <fullName evidence="15">PHO1</fullName>
    </recommendedName>
</protein>
<evidence type="ECO:0000256" key="2">
    <source>
        <dbReference type="ARBA" id="ARBA00009665"/>
    </source>
</evidence>
<feature type="transmembrane region" description="Helical" evidence="10">
    <location>
        <begin position="650"/>
        <end position="672"/>
    </location>
</feature>
<evidence type="ECO:0000313" key="13">
    <source>
        <dbReference type="EMBL" id="KGN52480.1"/>
    </source>
</evidence>
<dbReference type="PANTHER" id="PTHR10783">
    <property type="entry name" value="XENOTROPIC AND POLYTROPIC RETROVIRUS RECEPTOR 1-RELATED"/>
    <property type="match status" value="1"/>
</dbReference>
<dbReference type="InterPro" id="IPR004342">
    <property type="entry name" value="EXS_C"/>
</dbReference>
<dbReference type="InterPro" id="IPR034092">
    <property type="entry name" value="PHO1_SPX"/>
</dbReference>
<dbReference type="Proteomes" id="UP000029981">
    <property type="component" value="Chromosome 5"/>
</dbReference>
<dbReference type="GO" id="GO:0006817">
    <property type="term" value="P:phosphate ion transport"/>
    <property type="evidence" value="ECO:0000318"/>
    <property type="project" value="GO_Central"/>
</dbReference>
<keyword evidence="8 10" id="KW-0472">Membrane</keyword>
<dbReference type="GO" id="GO:0016036">
    <property type="term" value="P:cellular response to phosphate starvation"/>
    <property type="evidence" value="ECO:0000318"/>
    <property type="project" value="GO_Central"/>
</dbReference>
<evidence type="ECO:0000259" key="11">
    <source>
        <dbReference type="PROSITE" id="PS51380"/>
    </source>
</evidence>
<reference evidence="13 14" key="4">
    <citation type="journal article" date="2011" name="BMC Genomics">
        <title>RNA-Seq improves annotation of protein-coding genes in the cucumber genome.</title>
        <authorList>
            <person name="Li Z."/>
            <person name="Zhang Z."/>
            <person name="Yan P."/>
            <person name="Huang S."/>
            <person name="Fei Z."/>
            <person name="Lin K."/>
        </authorList>
    </citation>
    <scope>NUCLEOTIDE SEQUENCE [LARGE SCALE GENOMIC DNA]</scope>
    <source>
        <strain evidence="14">cv. 9930</strain>
    </source>
</reference>
<dbReference type="GO" id="GO:0005315">
    <property type="term" value="F:phosphate transmembrane transporter activity"/>
    <property type="evidence" value="ECO:0000318"/>
    <property type="project" value="GO_Central"/>
</dbReference>
<feature type="transmembrane region" description="Helical" evidence="10">
    <location>
        <begin position="726"/>
        <end position="742"/>
    </location>
</feature>
<keyword evidence="7 10" id="KW-1133">Transmembrane helix</keyword>
<evidence type="ECO:0000256" key="10">
    <source>
        <dbReference type="SAM" id="Phobius"/>
    </source>
</evidence>
<feature type="transmembrane region" description="Helical" evidence="10">
    <location>
        <begin position="465"/>
        <end position="487"/>
    </location>
</feature>
<dbReference type="eggNOG" id="KOG1162">
    <property type="taxonomic scope" value="Eukaryota"/>
</dbReference>
<evidence type="ECO:0000259" key="12">
    <source>
        <dbReference type="PROSITE" id="PS51382"/>
    </source>
</evidence>
<dbReference type="CDD" id="cd14476">
    <property type="entry name" value="SPX_PHO1_like"/>
    <property type="match status" value="1"/>
</dbReference>
<reference evidence="13 14" key="2">
    <citation type="journal article" date="2009" name="PLoS ONE">
        <title>An integrated genetic and cytogenetic map of the cucumber genome.</title>
        <authorList>
            <person name="Ren Y."/>
            <person name="Zhang Z."/>
            <person name="Liu J."/>
            <person name="Staub J.E."/>
            <person name="Han Y."/>
            <person name="Cheng Z."/>
            <person name="Li X."/>
            <person name="Lu J."/>
            <person name="Miao H."/>
            <person name="Kang H."/>
            <person name="Xie B."/>
            <person name="Gu X."/>
            <person name="Wang X."/>
            <person name="Du Y."/>
            <person name="Jin W."/>
            <person name="Huang S."/>
        </authorList>
    </citation>
    <scope>NUCLEOTIDE SEQUENCE [LARGE SCALE GENOMIC DNA]</scope>
    <source>
        <strain evidence="14">cv. 9930</strain>
    </source>
</reference>
<feature type="transmembrane region" description="Helical" evidence="10">
    <location>
        <begin position="380"/>
        <end position="403"/>
    </location>
</feature>
<dbReference type="OrthoDB" id="9970435at2759"/>
<evidence type="ECO:0000256" key="1">
    <source>
        <dbReference type="ARBA" id="ARBA00004651"/>
    </source>
</evidence>
<proteinExistence type="inferred from homology"/>
<evidence type="ECO:0000256" key="3">
    <source>
        <dbReference type="ARBA" id="ARBA00022448"/>
    </source>
</evidence>
<dbReference type="PANTHER" id="PTHR10783:SF124">
    <property type="entry name" value="PHOSPHATE TRANSPORTER PHO1 HOMOLOG 9"/>
    <property type="match status" value="1"/>
</dbReference>
<dbReference type="PROSITE" id="PS51380">
    <property type="entry name" value="EXS"/>
    <property type="match status" value="1"/>
</dbReference>
<keyword evidence="14" id="KW-1185">Reference proteome</keyword>
<comment type="similarity">
    <text evidence="2">Belongs to the SYG1 (TC 2.A.94) family.</text>
</comment>
<gene>
    <name evidence="13" type="ORF">Csa_5G637700</name>
</gene>
<feature type="domain" description="EXS" evidence="11">
    <location>
        <begin position="588"/>
        <end position="783"/>
    </location>
</feature>
<dbReference type="PROSITE" id="PS51382">
    <property type="entry name" value="SPX"/>
    <property type="match status" value="1"/>
</dbReference>
<organism evidence="13 14">
    <name type="scientific">Cucumis sativus</name>
    <name type="common">Cucumber</name>
    <dbReference type="NCBI Taxonomy" id="3659"/>
    <lineage>
        <taxon>Eukaryota</taxon>
        <taxon>Viridiplantae</taxon>
        <taxon>Streptophyta</taxon>
        <taxon>Embryophyta</taxon>
        <taxon>Tracheophyta</taxon>
        <taxon>Spermatophyta</taxon>
        <taxon>Magnoliopsida</taxon>
        <taxon>eudicotyledons</taxon>
        <taxon>Gunneridae</taxon>
        <taxon>Pentapetalae</taxon>
        <taxon>rosids</taxon>
        <taxon>fabids</taxon>
        <taxon>Cucurbitales</taxon>
        <taxon>Cucurbitaceae</taxon>
        <taxon>Benincaseae</taxon>
        <taxon>Cucumis</taxon>
    </lineage>
</organism>
<evidence type="ECO:0000256" key="8">
    <source>
        <dbReference type="ARBA" id="ARBA00023136"/>
    </source>
</evidence>
<evidence type="ECO:0000256" key="6">
    <source>
        <dbReference type="ARBA" id="ARBA00022692"/>
    </source>
</evidence>
<feature type="transmembrane region" description="Helical" evidence="10">
    <location>
        <begin position="507"/>
        <end position="525"/>
    </location>
</feature>
<evidence type="ECO:0000256" key="5">
    <source>
        <dbReference type="ARBA" id="ARBA00022592"/>
    </source>
</evidence>
<reference evidence="13 14" key="3">
    <citation type="journal article" date="2010" name="BMC Genomics">
        <title>Transcriptome sequencing and comparative analysis of cucumber flowers with different sex types.</title>
        <authorList>
            <person name="Guo S."/>
            <person name="Zheng Y."/>
            <person name="Joung J.G."/>
            <person name="Liu S."/>
            <person name="Zhang Z."/>
            <person name="Crasta O.R."/>
            <person name="Sobral B.W."/>
            <person name="Xu Y."/>
            <person name="Huang S."/>
            <person name="Fei Z."/>
        </authorList>
    </citation>
    <scope>NUCLEOTIDE SEQUENCE [LARGE SCALE GENOMIC DNA]</scope>
    <source>
        <strain evidence="14">cv. 9930</strain>
    </source>
</reference>
<keyword evidence="5" id="KW-0592">Phosphate transport</keyword>
<feature type="domain" description="SPX" evidence="12">
    <location>
        <begin position="1"/>
        <end position="329"/>
    </location>
</feature>
<evidence type="ECO:0000256" key="9">
    <source>
        <dbReference type="ARBA" id="ARBA00043939"/>
    </source>
</evidence>
<dbReference type="Pfam" id="PF03124">
    <property type="entry name" value="EXS"/>
    <property type="match status" value="1"/>
</dbReference>
<keyword evidence="6 10" id="KW-0812">Transmembrane</keyword>
<dbReference type="Gramene" id="KGN52480">
    <property type="protein sequence ID" value="KGN52480"/>
    <property type="gene ID" value="Csa_5G637700"/>
</dbReference>
<evidence type="ECO:0000256" key="7">
    <source>
        <dbReference type="ARBA" id="ARBA00022989"/>
    </source>
</evidence>
<dbReference type="EMBL" id="CM002926">
    <property type="protein sequence ID" value="KGN52480.1"/>
    <property type="molecule type" value="Genomic_DNA"/>
</dbReference>
<evidence type="ECO:0008006" key="15">
    <source>
        <dbReference type="Google" id="ProtNLM"/>
    </source>
</evidence>
<feature type="transmembrane region" description="Helical" evidence="10">
    <location>
        <begin position="423"/>
        <end position="444"/>
    </location>
</feature>
<accession>A0A0A0KSA9</accession>
<dbReference type="GO" id="GO:0005886">
    <property type="term" value="C:plasma membrane"/>
    <property type="evidence" value="ECO:0007669"/>
    <property type="project" value="UniProtKB-SubCell"/>
</dbReference>
<comment type="subcellular location">
    <subcellularLocation>
        <location evidence="1">Cell membrane</location>
        <topology evidence="1">Multi-pass membrane protein</topology>
    </subcellularLocation>
</comment>
<dbReference type="OMA" id="YFFIGCV"/>
<reference evidence="13 14" key="1">
    <citation type="journal article" date="2009" name="Nat. Genet.">
        <title>The genome of the cucumber, Cucumis sativus L.</title>
        <authorList>
            <person name="Huang S."/>
            <person name="Li R."/>
            <person name="Zhang Z."/>
            <person name="Li L."/>
            <person name="Gu X."/>
            <person name="Fan W."/>
            <person name="Lucas W.J."/>
            <person name="Wang X."/>
            <person name="Xie B."/>
            <person name="Ni P."/>
            <person name="Ren Y."/>
            <person name="Zhu H."/>
            <person name="Li J."/>
            <person name="Lin K."/>
            <person name="Jin W."/>
            <person name="Fei Z."/>
            <person name="Li G."/>
            <person name="Staub J."/>
            <person name="Kilian A."/>
            <person name="van der Vossen E.A."/>
            <person name="Wu Y."/>
            <person name="Guo J."/>
            <person name="He J."/>
            <person name="Jia Z."/>
            <person name="Ren Y."/>
            <person name="Tian G."/>
            <person name="Lu Y."/>
            <person name="Ruan J."/>
            <person name="Qian W."/>
            <person name="Wang M."/>
            <person name="Huang Q."/>
            <person name="Li B."/>
            <person name="Xuan Z."/>
            <person name="Cao J."/>
            <person name="Asan"/>
            <person name="Wu Z."/>
            <person name="Zhang J."/>
            <person name="Cai Q."/>
            <person name="Bai Y."/>
            <person name="Zhao B."/>
            <person name="Han Y."/>
            <person name="Li Y."/>
            <person name="Li X."/>
            <person name="Wang S."/>
            <person name="Shi Q."/>
            <person name="Liu S."/>
            <person name="Cho W.K."/>
            <person name="Kim J.Y."/>
            <person name="Xu Y."/>
            <person name="Heller-Uszynska K."/>
            <person name="Miao H."/>
            <person name="Cheng Z."/>
            <person name="Zhang S."/>
            <person name="Wu J."/>
            <person name="Yang Y."/>
            <person name="Kang H."/>
            <person name="Li M."/>
            <person name="Liang H."/>
            <person name="Ren X."/>
            <person name="Shi Z."/>
            <person name="Wen M."/>
            <person name="Jian M."/>
            <person name="Yang H."/>
            <person name="Zhang G."/>
            <person name="Yang Z."/>
            <person name="Chen R."/>
            <person name="Liu S."/>
            <person name="Li J."/>
            <person name="Ma L."/>
            <person name="Liu H."/>
            <person name="Zhou Y."/>
            <person name="Zhao J."/>
            <person name="Fang X."/>
            <person name="Li G."/>
            <person name="Fang L."/>
            <person name="Li Y."/>
            <person name="Liu D."/>
            <person name="Zheng H."/>
            <person name="Zhang Y."/>
            <person name="Qin N."/>
            <person name="Li Z."/>
            <person name="Yang G."/>
            <person name="Yang S."/>
            <person name="Bolund L."/>
            <person name="Kristiansen K."/>
            <person name="Zheng H."/>
            <person name="Li S."/>
            <person name="Zhang X."/>
            <person name="Yang H."/>
            <person name="Wang J."/>
            <person name="Sun R."/>
            <person name="Zhang B."/>
            <person name="Jiang S."/>
            <person name="Wang J."/>
            <person name="Du Y."/>
            <person name="Li S."/>
        </authorList>
    </citation>
    <scope>NUCLEOTIDE SEQUENCE [LARGE SCALE GENOMIC DNA]</scope>
    <source>
        <strain evidence="14">cv. 9930</strain>
    </source>
</reference>
<dbReference type="InterPro" id="IPR004331">
    <property type="entry name" value="SPX_dom"/>
</dbReference>
<dbReference type="AlphaFoldDB" id="A0A0A0KSA9"/>
<feature type="transmembrane region" description="Helical" evidence="10">
    <location>
        <begin position="592"/>
        <end position="607"/>
    </location>
</feature>
<sequence length="784" mass="91007">MKFGKEFLSQMIPEWQEAYLNYDQLKSLLKEVSQARQVETTSENQRSKFKRRGSLYRAFSGLTGGRIGSQKLQEDHATTTIHTNIIQKDCEECYQSMLLVSSLEKSAENEVDFFKKLDDELNEVVGFYRREVGVLTEEAEELSKQMDILIALRIKVEKPPVSCFQDSNDHVSLTSNSTPTSTIPRTSLDPVFEGQSRLEVTQEVEMAEETSLEDAKSYGRKAGKGIVQPTTQKLKPVSLEILHQVRINVPPETPISTLKCMVMSSNPQLSYNKTELRKAEELMMRALIEFYQKLRLLKDYSFLNKLAVLKIMKKYDKITSRKASKAYLEMVERSPLGTIPEVTKLIERVETVFIKHFAKGNRRRGMDLLKRKVRRERQGITFLSGFLFGCSIALLVAIILVIHLRNIFQNPGRFQYMDNIFPLYSLFGFIILHMLMYSANIYFWRRYRINYAFMFGFKQGTELGCWEVFFLSSVLAVITLVCVLSNLDMEADPRTRNFAAITESIPLALLIALLCIIFCPFNIVYRSSRFFLVRSAFHLVCAPFYKVSLQDFFLADQLTSQVQAFRSLQFYICYYVWGDFIRRTNRCFQSKIFEAFFFIVAIIPYWIRTLQCARRLVEDKNVEHVFNGLKYFSTIVAIAMRTGHDLNMGIVWRIMAAISSAVATILGTYWDIVQDWGLLQRNSKNPWLRDKLLIPNKGVYFVAIALNILLRLAWMQSVLGFREAPFIHRQALIAIVAVLEIIRRGIWNFFRMENEHLNNVGKFRAFNSVPLPFEYNDKEMRTQF</sequence>
<dbReference type="KEGG" id="csv:101221454"/>
<dbReference type="GO" id="GO:0005802">
    <property type="term" value="C:trans-Golgi network"/>
    <property type="evidence" value="ECO:0000318"/>
    <property type="project" value="GO_Central"/>
</dbReference>
<keyword evidence="3" id="KW-0813">Transport</keyword>